<evidence type="ECO:0000313" key="1">
    <source>
        <dbReference type="EMBL" id="SDD70745.1"/>
    </source>
</evidence>
<proteinExistence type="predicted"/>
<reference evidence="1 2" key="1">
    <citation type="submission" date="2016-10" db="EMBL/GenBank/DDBJ databases">
        <authorList>
            <person name="de Groot N.N."/>
        </authorList>
    </citation>
    <scope>NUCLEOTIDE SEQUENCE [LARGE SCALE GENOMIC DNA]</scope>
    <source>
        <strain evidence="1 2">47C3B</strain>
    </source>
</reference>
<organism evidence="1 2">
    <name type="scientific">Mucilaginibacter pineti</name>
    <dbReference type="NCBI Taxonomy" id="1391627"/>
    <lineage>
        <taxon>Bacteria</taxon>
        <taxon>Pseudomonadati</taxon>
        <taxon>Bacteroidota</taxon>
        <taxon>Sphingobacteriia</taxon>
        <taxon>Sphingobacteriales</taxon>
        <taxon>Sphingobacteriaceae</taxon>
        <taxon>Mucilaginibacter</taxon>
    </lineage>
</organism>
<dbReference type="RefSeq" id="WP_091146151.1">
    <property type="nucleotide sequence ID" value="NZ_FNAI01000002.1"/>
</dbReference>
<keyword evidence="2" id="KW-1185">Reference proteome</keyword>
<name>A0A1G6X0H4_9SPHI</name>
<dbReference type="OrthoDB" id="9857005at2"/>
<accession>A0A1G6X0H4</accession>
<protein>
    <submittedName>
        <fullName evidence="1">Uncharacterized protein</fullName>
    </submittedName>
</protein>
<dbReference type="EMBL" id="FNAI01000002">
    <property type="protein sequence ID" value="SDD70745.1"/>
    <property type="molecule type" value="Genomic_DNA"/>
</dbReference>
<gene>
    <name evidence="1" type="ORF">SAMN05216464_102336</name>
</gene>
<evidence type="ECO:0000313" key="2">
    <source>
        <dbReference type="Proteomes" id="UP000199072"/>
    </source>
</evidence>
<dbReference type="AlphaFoldDB" id="A0A1G6X0H4"/>
<dbReference type="Proteomes" id="UP000199072">
    <property type="component" value="Unassembled WGS sequence"/>
</dbReference>
<sequence>MDGLKILNSLTDDQKSAITQKFGSIGQLYKKVFDLTNQEYVLRNSNRQVEIQDQLFDIEDKLDEIGLDGHYIKSQISSDFGEIIVNKAIKSLDAELKKFGTDYETMRDWMKDKYGI</sequence>